<dbReference type="SMART" id="SM00345">
    <property type="entry name" value="HTH_GNTR"/>
    <property type="match status" value="1"/>
</dbReference>
<dbReference type="Proteomes" id="UP000671960">
    <property type="component" value="Chromosome"/>
</dbReference>
<sequence>MKQKVRLEPIVVQRSDSLVLDALTRYVAQTGTAVGEKLPSEQLLAEELGVSRNTVREALKRWETLGIITRKKGSGTFLRANVSMNDSFLSLRFKNDAENMLHALEVRRIIECQACALAAVRATEDDLSQIGLRLEDMERVHLSIGTAGAEDWLFHAAIYQAAHNPLLLKIIEGLYDTLHAFFESPPEQALFSDSFPLHRTLFDAIRHRDPQQASLISQQILDITERDLKDIINNAAR</sequence>
<dbReference type="SUPFAM" id="SSF48008">
    <property type="entry name" value="GntR ligand-binding domain-like"/>
    <property type="match status" value="1"/>
</dbReference>
<protein>
    <submittedName>
        <fullName evidence="5">FadR family transcriptional regulator</fullName>
    </submittedName>
</protein>
<proteinExistence type="predicted"/>
<evidence type="ECO:0000256" key="3">
    <source>
        <dbReference type="ARBA" id="ARBA00023163"/>
    </source>
</evidence>
<organism evidence="5 6">
    <name type="scientific">Brenneria izadpanahii</name>
    <dbReference type="NCBI Taxonomy" id="2722756"/>
    <lineage>
        <taxon>Bacteria</taxon>
        <taxon>Pseudomonadati</taxon>
        <taxon>Pseudomonadota</taxon>
        <taxon>Gammaproteobacteria</taxon>
        <taxon>Enterobacterales</taxon>
        <taxon>Pectobacteriaceae</taxon>
        <taxon>Brenneria</taxon>
    </lineage>
</organism>
<dbReference type="InterPro" id="IPR036388">
    <property type="entry name" value="WH-like_DNA-bd_sf"/>
</dbReference>
<dbReference type="PANTHER" id="PTHR43537:SF5">
    <property type="entry name" value="UXU OPERON TRANSCRIPTIONAL REGULATOR"/>
    <property type="match status" value="1"/>
</dbReference>
<evidence type="ECO:0000313" key="5">
    <source>
        <dbReference type="EMBL" id="QTF07208.1"/>
    </source>
</evidence>
<evidence type="ECO:0000256" key="2">
    <source>
        <dbReference type="ARBA" id="ARBA00023125"/>
    </source>
</evidence>
<keyword evidence="2" id="KW-0238">DNA-binding</keyword>
<evidence type="ECO:0000256" key="1">
    <source>
        <dbReference type="ARBA" id="ARBA00023015"/>
    </source>
</evidence>
<dbReference type="CDD" id="cd07377">
    <property type="entry name" value="WHTH_GntR"/>
    <property type="match status" value="1"/>
</dbReference>
<keyword evidence="6" id="KW-1185">Reference proteome</keyword>
<dbReference type="Pfam" id="PF00392">
    <property type="entry name" value="GntR"/>
    <property type="match status" value="1"/>
</dbReference>
<name>A0ABX7UNK7_9GAMM</name>
<accession>A0ABX7UNK7</accession>
<evidence type="ECO:0000259" key="4">
    <source>
        <dbReference type="PROSITE" id="PS50949"/>
    </source>
</evidence>
<dbReference type="Pfam" id="PF07729">
    <property type="entry name" value="FCD"/>
    <property type="match status" value="1"/>
</dbReference>
<dbReference type="PRINTS" id="PR00035">
    <property type="entry name" value="HTHGNTR"/>
</dbReference>
<dbReference type="Gene3D" id="1.20.120.530">
    <property type="entry name" value="GntR ligand-binding domain-like"/>
    <property type="match status" value="1"/>
</dbReference>
<dbReference type="EMBL" id="CP050854">
    <property type="protein sequence ID" value="QTF07208.1"/>
    <property type="molecule type" value="Genomic_DNA"/>
</dbReference>
<dbReference type="InterPro" id="IPR011711">
    <property type="entry name" value="GntR_C"/>
</dbReference>
<evidence type="ECO:0000313" key="6">
    <source>
        <dbReference type="Proteomes" id="UP000671960"/>
    </source>
</evidence>
<dbReference type="PANTHER" id="PTHR43537">
    <property type="entry name" value="TRANSCRIPTIONAL REGULATOR, GNTR FAMILY"/>
    <property type="match status" value="1"/>
</dbReference>
<keyword evidence="3" id="KW-0804">Transcription</keyword>
<dbReference type="InterPro" id="IPR000524">
    <property type="entry name" value="Tscrpt_reg_HTH_GntR"/>
</dbReference>
<dbReference type="PROSITE" id="PS50949">
    <property type="entry name" value="HTH_GNTR"/>
    <property type="match status" value="1"/>
</dbReference>
<dbReference type="Gene3D" id="1.10.10.10">
    <property type="entry name" value="Winged helix-like DNA-binding domain superfamily/Winged helix DNA-binding domain"/>
    <property type="match status" value="1"/>
</dbReference>
<dbReference type="SMART" id="SM00895">
    <property type="entry name" value="FCD"/>
    <property type="match status" value="1"/>
</dbReference>
<dbReference type="InterPro" id="IPR008920">
    <property type="entry name" value="TF_FadR/GntR_C"/>
</dbReference>
<reference evidence="5 6" key="1">
    <citation type="submission" date="2020-03" db="EMBL/GenBank/DDBJ databases">
        <authorList>
            <person name="Bakhshi Ganjeh M."/>
        </authorList>
    </citation>
    <scope>NUCLEOTIDE SEQUENCE [LARGE SCALE GENOMIC DNA]</scope>
    <source>
        <strain evidence="6">Iran 50</strain>
    </source>
</reference>
<gene>
    <name evidence="5" type="ORF">HC231_04125</name>
</gene>
<keyword evidence="1" id="KW-0805">Transcription regulation</keyword>
<feature type="domain" description="HTH gntR-type" evidence="4">
    <location>
        <begin position="13"/>
        <end position="81"/>
    </location>
</feature>
<dbReference type="SUPFAM" id="SSF46785">
    <property type="entry name" value="Winged helix' DNA-binding domain"/>
    <property type="match status" value="1"/>
</dbReference>
<dbReference type="InterPro" id="IPR036390">
    <property type="entry name" value="WH_DNA-bd_sf"/>
</dbReference>
<dbReference type="RefSeq" id="WP_208229850.1">
    <property type="nucleotide sequence ID" value="NZ_CP050854.1"/>
</dbReference>